<feature type="compositionally biased region" description="Polar residues" evidence="1">
    <location>
        <begin position="386"/>
        <end position="396"/>
    </location>
</feature>
<keyword evidence="2" id="KW-0812">Transmembrane</keyword>
<dbReference type="EMBL" id="BRXY01000619">
    <property type="protein sequence ID" value="GMI02570.1"/>
    <property type="molecule type" value="Genomic_DNA"/>
</dbReference>
<comment type="caution">
    <text evidence="3">The sequence shown here is derived from an EMBL/GenBank/DDBJ whole genome shotgun (WGS) entry which is preliminary data.</text>
</comment>
<feature type="transmembrane region" description="Helical" evidence="2">
    <location>
        <begin position="6"/>
        <end position="27"/>
    </location>
</feature>
<reference evidence="4" key="1">
    <citation type="journal article" date="2023" name="Commun. Biol.">
        <title>Genome analysis of Parmales, the sister group of diatoms, reveals the evolutionary specialization of diatoms from phago-mixotrophs to photoautotrophs.</title>
        <authorList>
            <person name="Ban H."/>
            <person name="Sato S."/>
            <person name="Yoshikawa S."/>
            <person name="Yamada K."/>
            <person name="Nakamura Y."/>
            <person name="Ichinomiya M."/>
            <person name="Sato N."/>
            <person name="Blanc-Mathieu R."/>
            <person name="Endo H."/>
            <person name="Kuwata A."/>
            <person name="Ogata H."/>
        </authorList>
    </citation>
    <scope>NUCLEOTIDE SEQUENCE [LARGE SCALE GENOMIC DNA]</scope>
    <source>
        <strain evidence="4">NIES 3701</strain>
    </source>
</reference>
<keyword evidence="4" id="KW-1185">Reference proteome</keyword>
<feature type="compositionally biased region" description="Basic and acidic residues" evidence="1">
    <location>
        <begin position="366"/>
        <end position="380"/>
    </location>
</feature>
<feature type="transmembrane region" description="Helical" evidence="2">
    <location>
        <begin position="48"/>
        <end position="67"/>
    </location>
</feature>
<name>A0A9W7C4A2_9STRA</name>
<gene>
    <name evidence="3" type="ORF">TrST_g13777</name>
</gene>
<evidence type="ECO:0000313" key="4">
    <source>
        <dbReference type="Proteomes" id="UP001165085"/>
    </source>
</evidence>
<keyword evidence="2" id="KW-0472">Membrane</keyword>
<accession>A0A9W7C4A2</accession>
<keyword evidence="2" id="KW-1133">Transmembrane helix</keyword>
<sequence length="492" mass="55245">CKKILGWFAIVCYCLVTAMYICLFGVMKGQQTTKAWLLSFMVGDLQDIFIFIPLKIMLLNVYLPQLIGRHVAENNATNQRKHWFARFFNENAIVYVAENHPELEASELAMRAFTFQYENESKLKDGAAPENSSFVLNRAKTKRDLRSNKGSRRQKRQTIWDPIKKGEFGNDVVEDTYKYQGCRKVGMIAFTIFLMLPEGTQMTILDTVIPTLIGSIVYGNVKVYQTKKQAWMLPAMDLAGIGFIIFLGWAYFKRRAWKRAKVEKEEKMIKDAEELQRQQQQQGISSSGLELSVFKQKRQTALLGGSGNTLGGMDMNPIMEQSGMKGFREDSSTGLLTLQPPTKKTPTMRPVLEKTKSASELRKEYDAKIRQKSEAEDVKSTPDVLTGNNTLLNFNSDLKESKKEPTSPPLLDVKKAAEPQAELRNKDEVLRRPSGDESGGHGEHGGGRGGRGGRGVRRGRGGRGGRGEMGGRSGRMLTQDSKKFDALDMDLD</sequence>
<evidence type="ECO:0000256" key="1">
    <source>
        <dbReference type="SAM" id="MobiDB-lite"/>
    </source>
</evidence>
<feature type="compositionally biased region" description="Basic residues" evidence="1">
    <location>
        <begin position="454"/>
        <end position="463"/>
    </location>
</feature>
<evidence type="ECO:0000256" key="2">
    <source>
        <dbReference type="SAM" id="Phobius"/>
    </source>
</evidence>
<feature type="transmembrane region" description="Helical" evidence="2">
    <location>
        <begin position="231"/>
        <end position="252"/>
    </location>
</feature>
<feature type="non-terminal residue" evidence="3">
    <location>
        <position position="492"/>
    </location>
</feature>
<proteinExistence type="predicted"/>
<dbReference type="OrthoDB" id="2121937at2759"/>
<dbReference type="AlphaFoldDB" id="A0A9W7C4A2"/>
<evidence type="ECO:0000313" key="3">
    <source>
        <dbReference type="EMBL" id="GMI02570.1"/>
    </source>
</evidence>
<feature type="compositionally biased region" description="Gly residues" evidence="1">
    <location>
        <begin position="464"/>
        <end position="473"/>
    </location>
</feature>
<feature type="region of interest" description="Disordered" evidence="1">
    <location>
        <begin position="366"/>
        <end position="492"/>
    </location>
</feature>
<feature type="compositionally biased region" description="Basic and acidic residues" evidence="1">
    <location>
        <begin position="412"/>
        <end position="446"/>
    </location>
</feature>
<dbReference type="Proteomes" id="UP001165085">
    <property type="component" value="Unassembled WGS sequence"/>
</dbReference>
<protein>
    <submittedName>
        <fullName evidence="3">Uncharacterized protein</fullName>
    </submittedName>
</protein>
<organism evidence="3 4">
    <name type="scientific">Triparma strigata</name>
    <dbReference type="NCBI Taxonomy" id="1606541"/>
    <lineage>
        <taxon>Eukaryota</taxon>
        <taxon>Sar</taxon>
        <taxon>Stramenopiles</taxon>
        <taxon>Ochrophyta</taxon>
        <taxon>Bolidophyceae</taxon>
        <taxon>Parmales</taxon>
        <taxon>Triparmaceae</taxon>
        <taxon>Triparma</taxon>
    </lineage>
</organism>